<gene>
    <name evidence="1" type="ORF">E1262_25110</name>
</gene>
<accession>A0A4R5A114</accession>
<evidence type="ECO:0000313" key="1">
    <source>
        <dbReference type="EMBL" id="TDD65463.1"/>
    </source>
</evidence>
<protein>
    <submittedName>
        <fullName evidence="1">Uncharacterized protein</fullName>
    </submittedName>
</protein>
<proteinExistence type="predicted"/>
<reference evidence="1 2" key="1">
    <citation type="submission" date="2019-02" db="EMBL/GenBank/DDBJ databases">
        <title>Draft genome sequences of novel Actinobacteria.</title>
        <authorList>
            <person name="Sahin N."/>
            <person name="Ay H."/>
            <person name="Saygin H."/>
        </authorList>
    </citation>
    <scope>NUCLEOTIDE SEQUENCE [LARGE SCALE GENOMIC DNA]</scope>
    <source>
        <strain evidence="1 2">8K307</strain>
    </source>
</reference>
<organism evidence="1 2">
    <name type="scientific">Jiangella aurantiaca</name>
    <dbReference type="NCBI Taxonomy" id="2530373"/>
    <lineage>
        <taxon>Bacteria</taxon>
        <taxon>Bacillati</taxon>
        <taxon>Actinomycetota</taxon>
        <taxon>Actinomycetes</taxon>
        <taxon>Jiangellales</taxon>
        <taxon>Jiangellaceae</taxon>
        <taxon>Jiangella</taxon>
    </lineage>
</organism>
<dbReference type="OrthoDB" id="5187212at2"/>
<dbReference type="RefSeq" id="WP_132106798.1">
    <property type="nucleotide sequence ID" value="NZ_SMLB01000051.1"/>
</dbReference>
<comment type="caution">
    <text evidence="1">The sequence shown here is derived from an EMBL/GenBank/DDBJ whole genome shotgun (WGS) entry which is preliminary data.</text>
</comment>
<dbReference type="EMBL" id="SMLB01000051">
    <property type="protein sequence ID" value="TDD65463.1"/>
    <property type="molecule type" value="Genomic_DNA"/>
</dbReference>
<evidence type="ECO:0000313" key="2">
    <source>
        <dbReference type="Proteomes" id="UP000295217"/>
    </source>
</evidence>
<dbReference type="AlphaFoldDB" id="A0A4R5A114"/>
<keyword evidence="2" id="KW-1185">Reference proteome</keyword>
<dbReference type="Proteomes" id="UP000295217">
    <property type="component" value="Unassembled WGS sequence"/>
</dbReference>
<sequence length="66" mass="7361">MALIQEPPVADYDDVTVMRLPRLIKGLDEAGLATALKYEAAHADRPVVKRMLTLRMMQLAAARRTP</sequence>
<name>A0A4R5A114_9ACTN</name>